<dbReference type="RefSeq" id="WP_169494444.1">
    <property type="nucleotide sequence ID" value="NZ_JABBGM010000008.1"/>
</dbReference>
<accession>A0A7Y0BRT6</accession>
<evidence type="ECO:0000313" key="2">
    <source>
        <dbReference type="EMBL" id="NML95233.1"/>
    </source>
</evidence>
<dbReference type="EMBL" id="JABBGM010000008">
    <property type="protein sequence ID" value="NML95233.1"/>
    <property type="molecule type" value="Genomic_DNA"/>
</dbReference>
<dbReference type="Proteomes" id="UP000583556">
    <property type="component" value="Unassembled WGS sequence"/>
</dbReference>
<name>A0A7Y0BRT6_9SPHN</name>
<gene>
    <name evidence="2" type="ORF">HHL27_16280</name>
</gene>
<sequence length="355" mass="38582">MSYENEPGTRGLDLAGDPLPVWPQAPSQPIGTSPLRRAHSVRRTMTLEATWPDGLRGGTMIHGRCRDAWTHNLAKPPQVLAEDALEVEAHDRTIVALTSTPPRPALAALKGARPGGKFRGILNEALPGEGEAGTPLYLMLDDLAGTTLVSRWAWSRWFPGWATAPTEEGRKAHAEAMLGNCLGLRPGSRGIVDQGAPVLQQNSSDVGPIRSPDDPEGWHTFADLTGEIQFRRARRIDAWREGDMVRIETHFQDSSNTREGGRRALHEYLLWASADAATGLVTAIDARAGTLPYGECPGAIANLRFLVGMPLSELRSTVLQMLRRTNGCTHLNDVVRSLAEVPAMLSLAPKEIARP</sequence>
<organism evidence="2 3">
    <name type="scientific">Novosphingobium olei</name>
    <dbReference type="NCBI Taxonomy" id="2728851"/>
    <lineage>
        <taxon>Bacteria</taxon>
        <taxon>Pseudomonadati</taxon>
        <taxon>Pseudomonadota</taxon>
        <taxon>Alphaproteobacteria</taxon>
        <taxon>Sphingomonadales</taxon>
        <taxon>Sphingomonadaceae</taxon>
        <taxon>Novosphingobium</taxon>
    </lineage>
</organism>
<evidence type="ECO:0000256" key="1">
    <source>
        <dbReference type="SAM" id="MobiDB-lite"/>
    </source>
</evidence>
<keyword evidence="3" id="KW-1185">Reference proteome</keyword>
<dbReference type="Pfam" id="PF11136">
    <property type="entry name" value="DUF2889"/>
    <property type="match status" value="1"/>
</dbReference>
<dbReference type="InterPro" id="IPR021312">
    <property type="entry name" value="DUF2889"/>
</dbReference>
<dbReference type="AlphaFoldDB" id="A0A7Y0BRT6"/>
<feature type="region of interest" description="Disordered" evidence="1">
    <location>
        <begin position="1"/>
        <end position="37"/>
    </location>
</feature>
<comment type="caution">
    <text evidence="2">The sequence shown here is derived from an EMBL/GenBank/DDBJ whole genome shotgun (WGS) entry which is preliminary data.</text>
</comment>
<protein>
    <submittedName>
        <fullName evidence="2">DUF2889 domain-containing protein</fullName>
    </submittedName>
</protein>
<reference evidence="2 3" key="1">
    <citation type="submission" date="2020-04" db="EMBL/GenBank/DDBJ databases">
        <title>Novosphingobium sp. TW-4 isolated from soil.</title>
        <authorList>
            <person name="Dahal R.H."/>
            <person name="Chaudhary D.K."/>
        </authorList>
    </citation>
    <scope>NUCLEOTIDE SEQUENCE [LARGE SCALE GENOMIC DNA]</scope>
    <source>
        <strain evidence="2 3">TW-4</strain>
    </source>
</reference>
<evidence type="ECO:0000313" key="3">
    <source>
        <dbReference type="Proteomes" id="UP000583556"/>
    </source>
</evidence>
<proteinExistence type="predicted"/>